<comment type="catalytic activity">
    <reaction evidence="7">
        <text>beta-D-fructose 1,6-bisphosphate + H2O = beta-D-fructose 6-phosphate + phosphate</text>
        <dbReference type="Rhea" id="RHEA:11064"/>
        <dbReference type="ChEBI" id="CHEBI:15377"/>
        <dbReference type="ChEBI" id="CHEBI:32966"/>
        <dbReference type="ChEBI" id="CHEBI:43474"/>
        <dbReference type="ChEBI" id="CHEBI:57634"/>
        <dbReference type="EC" id="3.1.3.11"/>
    </reaction>
</comment>
<dbReference type="PRINTS" id="PR01958">
    <property type="entry name" value="S17BPHPHTASE"/>
</dbReference>
<dbReference type="GO" id="GO:0006002">
    <property type="term" value="P:fructose 6-phosphate metabolic process"/>
    <property type="evidence" value="ECO:0007669"/>
    <property type="project" value="TreeGrafter"/>
</dbReference>
<feature type="binding site" evidence="7">
    <location>
        <position position="86"/>
    </location>
    <ligand>
        <name>Mg(2+)</name>
        <dbReference type="ChEBI" id="CHEBI:18420"/>
        <label>1</label>
    </ligand>
</feature>
<evidence type="ECO:0000313" key="12">
    <source>
        <dbReference type="Proteomes" id="UP000662973"/>
    </source>
</evidence>
<comment type="cofactor">
    <cofactor evidence="7">
        <name>Mg(2+)</name>
        <dbReference type="ChEBI" id="CHEBI:18420"/>
    </cofactor>
    <text evidence="7">Binds 2 magnesium ions per subunit.</text>
</comment>
<dbReference type="PIRSF" id="PIRSF000904">
    <property type="entry name" value="FBPtase_SBPase"/>
    <property type="match status" value="1"/>
</dbReference>
<evidence type="ECO:0000256" key="7">
    <source>
        <dbReference type="HAMAP-Rule" id="MF_01855"/>
    </source>
</evidence>
<evidence type="ECO:0000313" key="13">
    <source>
        <dbReference type="Proteomes" id="UP000663305"/>
    </source>
</evidence>
<dbReference type="GO" id="GO:0000287">
    <property type="term" value="F:magnesium ion binding"/>
    <property type="evidence" value="ECO:0007669"/>
    <property type="project" value="UniProtKB-UniRule"/>
</dbReference>
<accession>A0A897NGF1</accession>
<proteinExistence type="inferred from homology"/>
<feature type="binding site" evidence="7">
    <location>
        <position position="86"/>
    </location>
    <ligand>
        <name>Mg(2+)</name>
        <dbReference type="ChEBI" id="CHEBI:18420"/>
        <label>2</label>
    </ligand>
</feature>
<feature type="binding site" evidence="7">
    <location>
        <position position="231"/>
    </location>
    <ligand>
        <name>Mg(2+)</name>
        <dbReference type="ChEBI" id="CHEBI:18420"/>
        <label>2</label>
    </ligand>
</feature>
<keyword evidence="4 7" id="KW-0460">Magnesium</keyword>
<evidence type="ECO:0000256" key="4">
    <source>
        <dbReference type="ARBA" id="ARBA00022842"/>
    </source>
</evidence>
<dbReference type="InterPro" id="IPR044015">
    <property type="entry name" value="FBPase_C_dom"/>
</dbReference>
<evidence type="ECO:0000313" key="10">
    <source>
        <dbReference type="EMBL" id="QSG08724.1"/>
    </source>
</evidence>
<keyword evidence="2 7" id="KW-0479">Metal-binding</keyword>
<dbReference type="GO" id="GO:0005737">
    <property type="term" value="C:cytoplasm"/>
    <property type="evidence" value="ECO:0007669"/>
    <property type="project" value="UniProtKB-SubCell"/>
</dbReference>
<dbReference type="Pfam" id="PF18913">
    <property type="entry name" value="FBPase_C"/>
    <property type="match status" value="1"/>
</dbReference>
<evidence type="ECO:0000256" key="1">
    <source>
        <dbReference type="ARBA" id="ARBA00010941"/>
    </source>
</evidence>
<dbReference type="Proteomes" id="UP000662973">
    <property type="component" value="Chromosome"/>
</dbReference>
<dbReference type="Proteomes" id="UP000663305">
    <property type="component" value="Chromosome"/>
</dbReference>
<comment type="similarity">
    <text evidence="1 7">Belongs to the FBPase class 1 family.</text>
</comment>
<evidence type="ECO:0000259" key="8">
    <source>
        <dbReference type="Pfam" id="PF00316"/>
    </source>
</evidence>
<feature type="domain" description="Fructose-1-6-bisphosphatase class I N-terminal" evidence="8">
    <location>
        <begin position="9"/>
        <end position="146"/>
    </location>
</feature>
<comment type="subunit">
    <text evidence="7">Homotetramer.</text>
</comment>
<comment type="pathway">
    <text evidence="6">Carbohydrate biosynthesis.</text>
</comment>
<dbReference type="KEGG" id="hds:HSR122_1327"/>
<feature type="binding site" evidence="7">
    <location>
        <position position="69"/>
    </location>
    <ligand>
        <name>Mg(2+)</name>
        <dbReference type="ChEBI" id="CHEBI:18420"/>
        <label>1</label>
    </ligand>
</feature>
<evidence type="ECO:0000256" key="3">
    <source>
        <dbReference type="ARBA" id="ARBA00022801"/>
    </source>
</evidence>
<feature type="domain" description="Fructose-1-6-bisphosphatase class 1 C-terminal" evidence="9">
    <location>
        <begin position="176"/>
        <end position="281"/>
    </location>
</feature>
<comment type="caution">
    <text evidence="7">Lacks conserved residue(s) required for the propagation of feature annotation.</text>
</comment>
<protein>
    <recommendedName>
        <fullName evidence="7">Fructose-1,6-bisphosphatase class 1</fullName>
        <shortName evidence="7">FBPase class 1</shortName>
        <ecNumber evidence="7">3.1.3.11</ecNumber>
    </recommendedName>
    <alternativeName>
        <fullName evidence="7">D-fructose-1,6-bisphosphate 1-phosphohydrolase class 1</fullName>
    </alternativeName>
</protein>
<dbReference type="EC" id="3.1.3.11" evidence="7"/>
<keyword evidence="12" id="KW-1185">Reference proteome</keyword>
<organism evidence="11 13">
    <name type="scientific">Halapricum desulfuricans</name>
    <dbReference type="NCBI Taxonomy" id="2841257"/>
    <lineage>
        <taxon>Archaea</taxon>
        <taxon>Methanobacteriati</taxon>
        <taxon>Methanobacteriota</taxon>
        <taxon>Stenosarchaea group</taxon>
        <taxon>Halobacteria</taxon>
        <taxon>Halobacteriales</taxon>
        <taxon>Haloarculaceae</taxon>
        <taxon>Halapricum</taxon>
    </lineage>
</organism>
<accession>A0A897N869</accession>
<dbReference type="GO" id="GO:0042132">
    <property type="term" value="F:fructose 1,6-bisphosphate 1-phosphatase activity"/>
    <property type="evidence" value="ECO:0007669"/>
    <property type="project" value="UniProtKB-UniRule"/>
</dbReference>
<feature type="binding site" evidence="7">
    <location>
        <position position="225"/>
    </location>
    <ligand>
        <name>substrate</name>
    </ligand>
</feature>
<dbReference type="InterPro" id="IPR033391">
    <property type="entry name" value="FBPase_N"/>
</dbReference>
<dbReference type="GO" id="GO:0006094">
    <property type="term" value="P:gluconeogenesis"/>
    <property type="evidence" value="ECO:0007669"/>
    <property type="project" value="UniProtKB-UniRule"/>
</dbReference>
<dbReference type="GO" id="GO:0006000">
    <property type="term" value="P:fructose metabolic process"/>
    <property type="evidence" value="ECO:0007669"/>
    <property type="project" value="TreeGrafter"/>
</dbReference>
<keyword evidence="5 7" id="KW-0119">Carbohydrate metabolism</keyword>
<evidence type="ECO:0000256" key="5">
    <source>
        <dbReference type="ARBA" id="ARBA00023277"/>
    </source>
</evidence>
<feature type="binding site" evidence="7">
    <location>
        <position position="88"/>
    </location>
    <ligand>
        <name>Mg(2+)</name>
        <dbReference type="ChEBI" id="CHEBI:18420"/>
        <label>1</label>
    </ligand>
</feature>
<dbReference type="EMBL" id="CP064788">
    <property type="protein sequence ID" value="QSG08724.1"/>
    <property type="molecule type" value="Genomic_DNA"/>
</dbReference>
<feature type="binding site" evidence="7">
    <location>
        <position position="89"/>
    </location>
    <ligand>
        <name>Mg(2+)</name>
        <dbReference type="ChEBI" id="CHEBI:18420"/>
        <label>2</label>
    </ligand>
</feature>
<sequence>MAAMNTIDRIERAVRETSHYVKRNLGTHAGKRGQTNPSDEVQTGADVWSDDLFFDALAPLDGVGSYTSEERSETVDCGEGYAIAIDPLDGSGNLASNNSVGTIVGVYDRPLPTSGRDLVAAMMVLHGPYTTMTVARADSDVVQEYLLRDGHNERRGVFELPEDYAVVGIAGKPIDRSEQVNALAEDLQRDLKLRYGGATVADLAQVLEYGGLFGYPKSEVYPEGKLRIHFEAAPLAYLVEAAGGDSSDGQKSLLDVEPGGLHARTPTFLGNSELIEQVEAALGGG</sequence>
<name>A0A897NGF1_9EURY</name>
<dbReference type="SUPFAM" id="SSF56655">
    <property type="entry name" value="Carbohydrate phosphatase"/>
    <property type="match status" value="1"/>
</dbReference>
<dbReference type="GO" id="GO:0005986">
    <property type="term" value="P:sucrose biosynthetic process"/>
    <property type="evidence" value="ECO:0007669"/>
    <property type="project" value="TreeGrafter"/>
</dbReference>
<keyword evidence="3 7" id="KW-0378">Hydrolase</keyword>
<gene>
    <name evidence="11" type="primary">fbp2</name>
    <name evidence="7" type="synonym">fbp</name>
    <name evidence="11" type="ORF">HSBGL_1245</name>
    <name evidence="10" type="ORF">HSR122_1327</name>
</gene>
<dbReference type="Pfam" id="PF00316">
    <property type="entry name" value="FBPase"/>
    <property type="match status" value="1"/>
</dbReference>
<dbReference type="PANTHER" id="PTHR11556:SF35">
    <property type="entry name" value="SEDOHEPTULOSE-1,7-BISPHOSPHATASE, CHLOROPLASTIC"/>
    <property type="match status" value="1"/>
</dbReference>
<evidence type="ECO:0000256" key="2">
    <source>
        <dbReference type="ARBA" id="ARBA00022723"/>
    </source>
</evidence>
<comment type="subcellular location">
    <subcellularLocation>
        <location evidence="7">Cytoplasm</location>
    </subcellularLocation>
</comment>
<evidence type="ECO:0000313" key="11">
    <source>
        <dbReference type="EMBL" id="QSG11668.1"/>
    </source>
</evidence>
<dbReference type="Gene3D" id="3.40.190.80">
    <property type="match status" value="1"/>
</dbReference>
<evidence type="ECO:0000259" key="9">
    <source>
        <dbReference type="Pfam" id="PF18913"/>
    </source>
</evidence>
<dbReference type="AlphaFoldDB" id="A0A897NGF1"/>
<dbReference type="InterPro" id="IPR000146">
    <property type="entry name" value="FBPase_class-1"/>
</dbReference>
<dbReference type="GO" id="GO:0030388">
    <property type="term" value="P:fructose 1,6-bisphosphate metabolic process"/>
    <property type="evidence" value="ECO:0007669"/>
    <property type="project" value="TreeGrafter"/>
</dbReference>
<dbReference type="InterPro" id="IPR023079">
    <property type="entry name" value="SBPase"/>
</dbReference>
<evidence type="ECO:0000256" key="6">
    <source>
        <dbReference type="ARBA" id="ARBA00024331"/>
    </source>
</evidence>
<keyword evidence="7" id="KW-0963">Cytoplasm</keyword>
<dbReference type="Gene3D" id="3.30.540.10">
    <property type="entry name" value="Fructose-1,6-Bisphosphatase, subunit A, domain 1"/>
    <property type="match status" value="1"/>
</dbReference>
<dbReference type="PANTHER" id="PTHR11556">
    <property type="entry name" value="FRUCTOSE-1,6-BISPHOSPHATASE-RELATED"/>
    <property type="match status" value="1"/>
</dbReference>
<dbReference type="HAMAP" id="MF_01855">
    <property type="entry name" value="FBPase_class1"/>
    <property type="match status" value="1"/>
</dbReference>
<feature type="binding site" evidence="7">
    <location>
        <position position="195"/>
    </location>
    <ligand>
        <name>substrate</name>
    </ligand>
</feature>
<dbReference type="EMBL" id="CP064789">
    <property type="protein sequence ID" value="QSG11668.1"/>
    <property type="molecule type" value="Genomic_DNA"/>
</dbReference>
<reference evidence="11 12" key="1">
    <citation type="submission" date="2020-11" db="EMBL/GenBank/DDBJ databases">
        <title>Carbohydrate-dependent, anaerobic sulfur respiration: A novel catabolism in halophilic archaea.</title>
        <authorList>
            <person name="Sorokin D.Y."/>
            <person name="Messina E."/>
            <person name="Smedile F."/>
            <person name="La Cono V."/>
            <person name="Hallsworth J.E."/>
            <person name="Yakimov M.M."/>
        </authorList>
    </citation>
    <scope>NUCLEOTIDE SEQUENCE</scope>
    <source>
        <strain evidence="11">HSR-Bgl</strain>
        <strain evidence="10 12">HSR12-2</strain>
    </source>
</reference>